<evidence type="ECO:0000313" key="2">
    <source>
        <dbReference type="Proteomes" id="UP000594638"/>
    </source>
</evidence>
<sequence>MELQLLQTCAYEHLNLMTQEPNNSIILQRLSQEIYGRLRLLFFSSSSLEVAAGAWRETMAVAACRLGWARIGVSTLGIFDTLTGSEIRAPNLEDVVHRWTGSRSSRRVRGGVLREASESRGTERDAIQGFGLVLISMKRVN</sequence>
<protein>
    <submittedName>
        <fullName evidence="1">Uncharacterized protein</fullName>
    </submittedName>
</protein>
<comment type="caution">
    <text evidence="1">The sequence shown here is derived from an EMBL/GenBank/DDBJ whole genome shotgun (WGS) entry which is preliminary data.</text>
</comment>
<name>A0A8S0QLK1_OLEEU</name>
<dbReference type="EMBL" id="CACTIH010001891">
    <property type="protein sequence ID" value="CAA2967772.1"/>
    <property type="molecule type" value="Genomic_DNA"/>
</dbReference>
<organism evidence="1 2">
    <name type="scientific">Olea europaea subsp. europaea</name>
    <dbReference type="NCBI Taxonomy" id="158383"/>
    <lineage>
        <taxon>Eukaryota</taxon>
        <taxon>Viridiplantae</taxon>
        <taxon>Streptophyta</taxon>
        <taxon>Embryophyta</taxon>
        <taxon>Tracheophyta</taxon>
        <taxon>Spermatophyta</taxon>
        <taxon>Magnoliopsida</taxon>
        <taxon>eudicotyledons</taxon>
        <taxon>Gunneridae</taxon>
        <taxon>Pentapetalae</taxon>
        <taxon>asterids</taxon>
        <taxon>lamiids</taxon>
        <taxon>Lamiales</taxon>
        <taxon>Oleaceae</taxon>
        <taxon>Oleeae</taxon>
        <taxon>Olea</taxon>
    </lineage>
</organism>
<proteinExistence type="predicted"/>
<dbReference type="Proteomes" id="UP000594638">
    <property type="component" value="Unassembled WGS sequence"/>
</dbReference>
<reference evidence="1 2" key="1">
    <citation type="submission" date="2019-12" db="EMBL/GenBank/DDBJ databases">
        <authorList>
            <person name="Alioto T."/>
            <person name="Alioto T."/>
            <person name="Gomez Garrido J."/>
        </authorList>
    </citation>
    <scope>NUCLEOTIDE SEQUENCE [LARGE SCALE GENOMIC DNA]</scope>
</reference>
<gene>
    <name evidence="1" type="ORF">OLEA9_A021294</name>
</gene>
<keyword evidence="2" id="KW-1185">Reference proteome</keyword>
<dbReference type="Gramene" id="OE9A021294T1">
    <property type="protein sequence ID" value="OE9A021294C1"/>
    <property type="gene ID" value="OE9A021294"/>
</dbReference>
<evidence type="ECO:0000313" key="1">
    <source>
        <dbReference type="EMBL" id="CAA2967772.1"/>
    </source>
</evidence>
<dbReference type="AlphaFoldDB" id="A0A8S0QLK1"/>
<accession>A0A8S0QLK1</accession>